<sequence length="111" mass="12118">MKKDAADDYVVVDIGYSGSSEVDCKCRVADVGLAAVGADYYERVGYLASLGYGIACCMEGSQWVQRNLVWRLPHYHLQAAGTDTDFAILNSASIPNRTSNTMVSGYRSHED</sequence>
<accession>A0ABU6VGC0</accession>
<protein>
    <submittedName>
        <fullName evidence="1">Uncharacterized protein</fullName>
    </submittedName>
</protein>
<dbReference type="EMBL" id="JASCZI010151338">
    <property type="protein sequence ID" value="MED6172154.1"/>
    <property type="molecule type" value="Genomic_DNA"/>
</dbReference>
<evidence type="ECO:0000313" key="1">
    <source>
        <dbReference type="EMBL" id="MED6172154.1"/>
    </source>
</evidence>
<name>A0ABU6VGC0_9FABA</name>
<keyword evidence="2" id="KW-1185">Reference proteome</keyword>
<reference evidence="1 2" key="1">
    <citation type="journal article" date="2023" name="Plants (Basel)">
        <title>Bridging the Gap: Combining Genomics and Transcriptomics Approaches to Understand Stylosanthes scabra, an Orphan Legume from the Brazilian Caatinga.</title>
        <authorList>
            <person name="Ferreira-Neto J.R.C."/>
            <person name="da Silva M.D."/>
            <person name="Binneck E."/>
            <person name="de Melo N.F."/>
            <person name="da Silva R.H."/>
            <person name="de Melo A.L.T.M."/>
            <person name="Pandolfi V."/>
            <person name="Bustamante F.O."/>
            <person name="Brasileiro-Vidal A.C."/>
            <person name="Benko-Iseppon A.M."/>
        </authorList>
    </citation>
    <scope>NUCLEOTIDE SEQUENCE [LARGE SCALE GENOMIC DNA]</scope>
    <source>
        <tissue evidence="1">Leaves</tissue>
    </source>
</reference>
<comment type="caution">
    <text evidence="1">The sequence shown here is derived from an EMBL/GenBank/DDBJ whole genome shotgun (WGS) entry which is preliminary data.</text>
</comment>
<organism evidence="1 2">
    <name type="scientific">Stylosanthes scabra</name>
    <dbReference type="NCBI Taxonomy" id="79078"/>
    <lineage>
        <taxon>Eukaryota</taxon>
        <taxon>Viridiplantae</taxon>
        <taxon>Streptophyta</taxon>
        <taxon>Embryophyta</taxon>
        <taxon>Tracheophyta</taxon>
        <taxon>Spermatophyta</taxon>
        <taxon>Magnoliopsida</taxon>
        <taxon>eudicotyledons</taxon>
        <taxon>Gunneridae</taxon>
        <taxon>Pentapetalae</taxon>
        <taxon>rosids</taxon>
        <taxon>fabids</taxon>
        <taxon>Fabales</taxon>
        <taxon>Fabaceae</taxon>
        <taxon>Papilionoideae</taxon>
        <taxon>50 kb inversion clade</taxon>
        <taxon>dalbergioids sensu lato</taxon>
        <taxon>Dalbergieae</taxon>
        <taxon>Pterocarpus clade</taxon>
        <taxon>Stylosanthes</taxon>
    </lineage>
</organism>
<evidence type="ECO:0000313" key="2">
    <source>
        <dbReference type="Proteomes" id="UP001341840"/>
    </source>
</evidence>
<dbReference type="Proteomes" id="UP001341840">
    <property type="component" value="Unassembled WGS sequence"/>
</dbReference>
<gene>
    <name evidence="1" type="ORF">PIB30_047438</name>
</gene>
<proteinExistence type="predicted"/>